<comment type="activity regulation">
    <text evidence="11">Inhibited by UTP.</text>
</comment>
<evidence type="ECO:0000313" key="13">
    <source>
        <dbReference type="EMBL" id="SMD30900.1"/>
    </source>
</evidence>
<accession>A0A8G2L815</accession>
<dbReference type="CDD" id="cd04253">
    <property type="entry name" value="AAK_UMPK-PyrH-Pf"/>
    <property type="match status" value="1"/>
</dbReference>
<sequence>MENFIIIFNLNPRMKRVVISLGGSIISMEKLNLEFMEEFSRMLGNIKGYDGFGIVVGGGKLARTYISDLRKYNVNDNILDEIGINATRINALAMTTFLDDVNSKIPTTVNDAAEMMHDYRYVVMGGTEPGHTTDTVAMLFAERINADVMINGTSVDGVYTEDPRKNRNAKKIDRMNYDDAIKLSIDSSIGAGSNVFMDITSLSIAKRSGIKIFVINGLKIDEYINILYNGTCNGTIIE</sequence>
<dbReference type="PIRSF" id="PIRSF005650">
    <property type="entry name" value="Uridylate_kin"/>
    <property type="match status" value="1"/>
</dbReference>
<comment type="caution">
    <text evidence="11">Lacks conserved residue(s) required for the propagation of feature annotation.</text>
</comment>
<dbReference type="PANTHER" id="PTHR42833:SF4">
    <property type="entry name" value="URIDYLATE KINASE PUMPKIN, CHLOROPLASTIC"/>
    <property type="match status" value="1"/>
</dbReference>
<reference evidence="13 14" key="1">
    <citation type="submission" date="2017-04" db="EMBL/GenBank/DDBJ databases">
        <authorList>
            <person name="Varghese N."/>
            <person name="Submissions S."/>
        </authorList>
    </citation>
    <scope>NUCLEOTIDE SEQUENCE [LARGE SCALE GENOMIC DNA]</scope>
    <source>
        <strain evidence="13 14">DSM 9789</strain>
    </source>
</reference>
<evidence type="ECO:0000256" key="4">
    <source>
        <dbReference type="ARBA" id="ARBA00022490"/>
    </source>
</evidence>
<evidence type="ECO:0000256" key="9">
    <source>
        <dbReference type="ARBA" id="ARBA00022975"/>
    </source>
</evidence>
<feature type="binding site" evidence="11">
    <location>
        <position position="59"/>
    </location>
    <ligand>
        <name>ATP</name>
        <dbReference type="ChEBI" id="CHEBI:30616"/>
    </ligand>
</feature>
<comment type="catalytic activity">
    <reaction evidence="10 11">
        <text>UMP + ATP = UDP + ADP</text>
        <dbReference type="Rhea" id="RHEA:24400"/>
        <dbReference type="ChEBI" id="CHEBI:30616"/>
        <dbReference type="ChEBI" id="CHEBI:57865"/>
        <dbReference type="ChEBI" id="CHEBI:58223"/>
        <dbReference type="ChEBI" id="CHEBI:456216"/>
        <dbReference type="EC" id="2.7.4.22"/>
    </reaction>
</comment>
<dbReference type="EMBL" id="FWYE01000002">
    <property type="protein sequence ID" value="SMD30900.1"/>
    <property type="molecule type" value="Genomic_DNA"/>
</dbReference>
<dbReference type="InterPro" id="IPR011818">
    <property type="entry name" value="Uridylate_kinase_arch/spir"/>
</dbReference>
<evidence type="ECO:0000256" key="3">
    <source>
        <dbReference type="ARBA" id="ARBA00007614"/>
    </source>
</evidence>
<dbReference type="Proteomes" id="UP000192315">
    <property type="component" value="Unassembled WGS sequence"/>
</dbReference>
<feature type="binding site" evidence="11">
    <location>
        <position position="162"/>
    </location>
    <ligand>
        <name>ATP</name>
        <dbReference type="ChEBI" id="CHEBI:30616"/>
    </ligand>
</feature>
<feature type="binding site" evidence="11">
    <location>
        <position position="153"/>
    </location>
    <ligand>
        <name>ATP</name>
        <dbReference type="ChEBI" id="CHEBI:30616"/>
    </ligand>
</feature>
<feature type="binding site" evidence="11">
    <location>
        <position position="63"/>
    </location>
    <ligand>
        <name>ATP</name>
        <dbReference type="ChEBI" id="CHEBI:30616"/>
    </ligand>
</feature>
<dbReference type="GO" id="GO:0033862">
    <property type="term" value="F:UMP kinase activity"/>
    <property type="evidence" value="ECO:0007669"/>
    <property type="project" value="UniProtKB-EC"/>
</dbReference>
<evidence type="ECO:0000256" key="2">
    <source>
        <dbReference type="ARBA" id="ARBA00004791"/>
    </source>
</evidence>
<dbReference type="GO" id="GO:0005524">
    <property type="term" value="F:ATP binding"/>
    <property type="evidence" value="ECO:0007669"/>
    <property type="project" value="UniProtKB-KW"/>
</dbReference>
<gene>
    <name evidence="11" type="primary">pyrH</name>
    <name evidence="13" type="ORF">SAMN02745355_0818</name>
</gene>
<comment type="subcellular location">
    <subcellularLocation>
        <location evidence="1 11">Cytoplasm</location>
    </subcellularLocation>
</comment>
<comment type="similarity">
    <text evidence="3 11">Belongs to the UMP kinase family.</text>
</comment>
<comment type="pathway">
    <text evidence="2 11">Pyrimidine metabolism; CTP biosynthesis via de novo pathway; UDP from UMP (UMPK route): step 1/1.</text>
</comment>
<dbReference type="EC" id="2.7.4.22" evidence="11"/>
<proteinExistence type="inferred from homology"/>
<name>A0A8G2L815_PICTO</name>
<evidence type="ECO:0000259" key="12">
    <source>
        <dbReference type="Pfam" id="PF00696"/>
    </source>
</evidence>
<dbReference type="InterPro" id="IPR001048">
    <property type="entry name" value="Asp/Glu/Uridylate_kinase"/>
</dbReference>
<feature type="binding site" evidence="11">
    <location>
        <position position="159"/>
    </location>
    <ligand>
        <name>ATP</name>
        <dbReference type="ChEBI" id="CHEBI:30616"/>
    </ligand>
</feature>
<evidence type="ECO:0000256" key="10">
    <source>
        <dbReference type="ARBA" id="ARBA00047767"/>
    </source>
</evidence>
<keyword evidence="6 11" id="KW-0547">Nucleotide-binding</keyword>
<keyword evidence="5 11" id="KW-0808">Transferase</keyword>
<evidence type="ECO:0000256" key="7">
    <source>
        <dbReference type="ARBA" id="ARBA00022777"/>
    </source>
</evidence>
<comment type="function">
    <text evidence="11">Catalyzes the reversible phosphorylation of UMP to UDP.</text>
</comment>
<dbReference type="SUPFAM" id="SSF53633">
    <property type="entry name" value="Carbamate kinase-like"/>
    <property type="match status" value="1"/>
</dbReference>
<dbReference type="GO" id="GO:0005737">
    <property type="term" value="C:cytoplasm"/>
    <property type="evidence" value="ECO:0007669"/>
    <property type="project" value="UniProtKB-SubCell"/>
</dbReference>
<dbReference type="HAMAP" id="MF_01220_A">
    <property type="entry name" value="PyrH_A"/>
    <property type="match status" value="1"/>
</dbReference>
<evidence type="ECO:0000256" key="5">
    <source>
        <dbReference type="ARBA" id="ARBA00022679"/>
    </source>
</evidence>
<comment type="subunit">
    <text evidence="11">Homohexamer.</text>
</comment>
<comment type="caution">
    <text evidence="13">The sequence shown here is derived from an EMBL/GenBank/DDBJ whole genome shotgun (WGS) entry which is preliminary data.</text>
</comment>
<organism evidence="13 14">
    <name type="scientific">Picrophilus torridus (strain ATCC 700027 / DSM 9790 / JCM 10055 / NBRC 100828 / KAW 2/3)</name>
    <dbReference type="NCBI Taxonomy" id="1122961"/>
    <lineage>
        <taxon>Archaea</taxon>
        <taxon>Methanobacteriati</taxon>
        <taxon>Thermoplasmatota</taxon>
        <taxon>Thermoplasmata</taxon>
        <taxon>Thermoplasmatales</taxon>
        <taxon>Picrophilaceae</taxon>
        <taxon>Picrophilus</taxon>
    </lineage>
</organism>
<evidence type="ECO:0000256" key="6">
    <source>
        <dbReference type="ARBA" id="ARBA00022741"/>
    </source>
</evidence>
<keyword evidence="8 11" id="KW-0067">ATP-binding</keyword>
<dbReference type="Gene3D" id="3.40.1160.10">
    <property type="entry name" value="Acetylglutamate kinase-like"/>
    <property type="match status" value="1"/>
</dbReference>
<keyword evidence="9 11" id="KW-0665">Pyrimidine biosynthesis</keyword>
<evidence type="ECO:0000256" key="1">
    <source>
        <dbReference type="ARBA" id="ARBA00004496"/>
    </source>
</evidence>
<feature type="domain" description="Aspartate/glutamate/uridylate kinase" evidence="12">
    <location>
        <begin position="15"/>
        <end position="216"/>
    </location>
</feature>
<feature type="binding site" evidence="11">
    <location>
        <begin position="127"/>
        <end position="133"/>
    </location>
    <ligand>
        <name>UMP</name>
        <dbReference type="ChEBI" id="CHEBI:57865"/>
    </ligand>
</feature>
<dbReference type="GO" id="GO:0006225">
    <property type="term" value="P:UDP biosynthetic process"/>
    <property type="evidence" value="ECO:0007669"/>
    <property type="project" value="TreeGrafter"/>
</dbReference>
<dbReference type="InterPro" id="IPR011817">
    <property type="entry name" value="Uridylate_kinase"/>
</dbReference>
<dbReference type="PANTHER" id="PTHR42833">
    <property type="entry name" value="URIDYLATE KINASE"/>
    <property type="match status" value="1"/>
</dbReference>
<dbReference type="GO" id="GO:0044210">
    <property type="term" value="P:'de novo' CTP biosynthetic process"/>
    <property type="evidence" value="ECO:0007669"/>
    <property type="project" value="UniProtKB-UniRule"/>
</dbReference>
<dbReference type="NCBIfam" id="TIGR02076">
    <property type="entry name" value="pyrH_arch"/>
    <property type="match status" value="1"/>
</dbReference>
<keyword evidence="4 11" id="KW-0963">Cytoplasm</keyword>
<dbReference type="UniPathway" id="UPA00159">
    <property type="reaction ID" value="UER00275"/>
</dbReference>
<feature type="binding site" evidence="11">
    <location>
        <begin position="23"/>
        <end position="24"/>
    </location>
    <ligand>
        <name>ATP</name>
        <dbReference type="ChEBI" id="CHEBI:30616"/>
    </ligand>
</feature>
<evidence type="ECO:0000313" key="14">
    <source>
        <dbReference type="Proteomes" id="UP000192315"/>
    </source>
</evidence>
<dbReference type="Pfam" id="PF00696">
    <property type="entry name" value="AA_kinase"/>
    <property type="match status" value="1"/>
</dbReference>
<evidence type="ECO:0000256" key="11">
    <source>
        <dbReference type="HAMAP-Rule" id="MF_01220"/>
    </source>
</evidence>
<feature type="binding site" evidence="11">
    <location>
        <position position="80"/>
    </location>
    <ligand>
        <name>UMP</name>
        <dbReference type="ChEBI" id="CHEBI:57865"/>
    </ligand>
</feature>
<dbReference type="AlphaFoldDB" id="A0A8G2L815"/>
<keyword evidence="14" id="KW-1185">Reference proteome</keyword>
<feature type="binding site" evidence="11">
    <location>
        <position position="58"/>
    </location>
    <ligand>
        <name>UMP</name>
        <dbReference type="ChEBI" id="CHEBI:57865"/>
    </ligand>
</feature>
<evidence type="ECO:0000256" key="8">
    <source>
        <dbReference type="ARBA" id="ARBA00022840"/>
    </source>
</evidence>
<dbReference type="InterPro" id="IPR036393">
    <property type="entry name" value="AceGlu_kinase-like_sf"/>
</dbReference>
<keyword evidence="7 11" id="KW-0418">Kinase</keyword>
<protein>
    <recommendedName>
        <fullName evidence="11">Uridylate kinase</fullName>
        <shortName evidence="11">UK</shortName>
        <ecNumber evidence="11">2.7.4.22</ecNumber>
    </recommendedName>
    <alternativeName>
        <fullName evidence="11">Uridine monophosphate kinase</fullName>
        <shortName evidence="11">UMP kinase</shortName>
        <shortName evidence="11">UMPK</shortName>
    </alternativeName>
</protein>